<dbReference type="HAMAP" id="MF_04006">
    <property type="entry name" value="HPV_E6"/>
    <property type="match status" value="1"/>
</dbReference>
<dbReference type="GO" id="GO:0006355">
    <property type="term" value="P:regulation of DNA-templated transcription"/>
    <property type="evidence" value="ECO:0007669"/>
    <property type="project" value="UniProtKB-UniRule"/>
</dbReference>
<evidence type="ECO:0000256" key="6">
    <source>
        <dbReference type="ARBA" id="ARBA00022723"/>
    </source>
</evidence>
<gene>
    <name evidence="16 18" type="primary">E6</name>
</gene>
<name>A0A2S1ZRW4_9PAPI</name>
<evidence type="ECO:0000256" key="3">
    <source>
        <dbReference type="ARBA" id="ARBA00022562"/>
    </source>
</evidence>
<proteinExistence type="inferred from homology"/>
<accession>A0A2S1ZRW4</accession>
<protein>
    <recommendedName>
        <fullName evidence="16 17">Protein E6</fullName>
    </recommendedName>
</protein>
<dbReference type="Pfam" id="PF00518">
    <property type="entry name" value="E6"/>
    <property type="match status" value="1"/>
</dbReference>
<keyword evidence="6 16" id="KW-0479">Metal-binding</keyword>
<keyword evidence="4 16" id="KW-0945">Host-virus interaction</keyword>
<dbReference type="GO" id="GO:0008270">
    <property type="term" value="F:zinc ion binding"/>
    <property type="evidence" value="ECO:0007669"/>
    <property type="project" value="UniProtKB-KW"/>
</dbReference>
<evidence type="ECO:0000256" key="8">
    <source>
        <dbReference type="ARBA" id="ARBA00022833"/>
    </source>
</evidence>
<keyword evidence="7 16" id="KW-0863">Zinc-finger</keyword>
<keyword evidence="15 16" id="KW-1119">Modulation of host cell apoptosis by virus</keyword>
<dbReference type="GO" id="GO:0030430">
    <property type="term" value="C:host cell cytoplasm"/>
    <property type="evidence" value="ECO:0007669"/>
    <property type="project" value="UniProtKB-SubCell"/>
</dbReference>
<dbReference type="Gene3D" id="3.30.240.40">
    <property type="entry name" value="E6 early regulatory protein"/>
    <property type="match status" value="2"/>
</dbReference>
<evidence type="ECO:0000256" key="7">
    <source>
        <dbReference type="ARBA" id="ARBA00022771"/>
    </source>
</evidence>
<evidence type="ECO:0000256" key="2">
    <source>
        <dbReference type="ARBA" id="ARBA00022518"/>
    </source>
</evidence>
<keyword evidence="8 16" id="KW-0862">Zinc</keyword>
<keyword evidence="9 16" id="KW-0805">Transcription regulation</keyword>
<feature type="zinc finger region" evidence="16">
    <location>
        <begin position="100"/>
        <end position="136"/>
    </location>
</feature>
<comment type="function">
    <text evidence="16">Plays a major role in the induction and maintenance of cellular transformation. E6 associates with host UBE3A/E6-AP ubiquitin-protein ligase and modulates its activity. Protects host keratinocytes from apoptosis by mediating the degradation of host BAK1. May also inhibit host immune response.</text>
</comment>
<evidence type="ECO:0000256" key="1">
    <source>
        <dbReference type="ARBA" id="ARBA00006346"/>
    </source>
</evidence>
<evidence type="ECO:0000256" key="4">
    <source>
        <dbReference type="ARBA" id="ARBA00022581"/>
    </source>
</evidence>
<evidence type="ECO:0000256" key="9">
    <source>
        <dbReference type="ARBA" id="ARBA00023015"/>
    </source>
</evidence>
<evidence type="ECO:0000256" key="15">
    <source>
        <dbReference type="ARBA" id="ARBA00023323"/>
    </source>
</evidence>
<dbReference type="InterPro" id="IPR001334">
    <property type="entry name" value="E6"/>
</dbReference>
<keyword evidence="11 16" id="KW-0010">Activator</keyword>
<organism evidence="18 19">
    <name type="scientific">Human papillomavirus type 220</name>
    <dbReference type="NCBI Taxonomy" id="2200957"/>
    <lineage>
        <taxon>Viruses</taxon>
        <taxon>Monodnaviria</taxon>
        <taxon>Shotokuvirae</taxon>
        <taxon>Cossaviricota</taxon>
        <taxon>Papovaviricetes</taxon>
        <taxon>Zurhausenvirales</taxon>
        <taxon>Papillomaviridae</taxon>
    </lineage>
</organism>
<evidence type="ECO:0000256" key="10">
    <source>
        <dbReference type="ARBA" id="ARBA00023125"/>
    </source>
</evidence>
<evidence type="ECO:0000256" key="17">
    <source>
        <dbReference type="RuleBase" id="RU363123"/>
    </source>
</evidence>
<keyword evidence="13 16" id="KW-1035">Host cytoplasm</keyword>
<evidence type="ECO:0000313" key="18">
    <source>
        <dbReference type="EMBL" id="AWK28200.1"/>
    </source>
</evidence>
<dbReference type="GO" id="GO:0039648">
    <property type="term" value="P:symbiont-mediated perturbation of host ubiquitin-like protein modification"/>
    <property type="evidence" value="ECO:0007669"/>
    <property type="project" value="UniProtKB-UniRule"/>
</dbReference>
<reference evidence="18" key="1">
    <citation type="submission" date="2018-04" db="EMBL/GenBank/DDBJ databases">
        <title>Complete Genome Sequences Of Four Novel Human Gammapapillomaviruses Isolated from Penile Swabs in Cape Town, South Africa.</title>
        <authorList>
            <person name="Murahwa A.T."/>
            <person name="Meiring T.L."/>
            <person name="Mbulawa Z.Z.A."/>
            <person name="Williamson A.-L."/>
        </authorList>
    </citation>
    <scope>NUCLEOTIDE SEQUENCE</scope>
    <source>
        <strain evidence="18">CT08</strain>
    </source>
</reference>
<comment type="similarity">
    <text evidence="1 16 17">Belongs to the papillomaviridae E6 protein family.</text>
</comment>
<evidence type="ECO:0000313" key="19">
    <source>
        <dbReference type="Proteomes" id="UP001231058"/>
    </source>
</evidence>
<evidence type="ECO:0000256" key="14">
    <source>
        <dbReference type="ARBA" id="ARBA00023280"/>
    </source>
</evidence>
<feature type="zinc finger region" evidence="16">
    <location>
        <begin position="27"/>
        <end position="63"/>
    </location>
</feature>
<comment type="caution">
    <text evidence="16">Lacks conserved residue(s) required for the propagation of feature annotation.</text>
</comment>
<keyword evidence="3 16" id="KW-1048">Host nucleus</keyword>
<keyword evidence="5 16" id="KW-1090">Inhibition of host innate immune response by virus</keyword>
<keyword evidence="10 16" id="KW-0238">DNA-binding</keyword>
<dbReference type="GO" id="GO:0052150">
    <property type="term" value="P:symbiont-mediated perturbation of host apoptosis"/>
    <property type="evidence" value="ECO:0007669"/>
    <property type="project" value="UniProtKB-KW"/>
</dbReference>
<keyword evidence="14 16" id="KW-0899">Viral immunoevasion</keyword>
<comment type="subunit">
    <text evidence="16">Forms homodimers. Interacts with ubiquitin-protein ligase UBE3A/E6-AP; this interaction stimulates UBE3A ubiquitin activity. Interacts with host BAK1.</text>
</comment>
<dbReference type="GO" id="GO:0039502">
    <property type="term" value="P:symbiont-mediated suppression of host type I interferon-mediated signaling pathway"/>
    <property type="evidence" value="ECO:0007669"/>
    <property type="project" value="UniProtKB-UniRule"/>
</dbReference>
<evidence type="ECO:0000256" key="16">
    <source>
        <dbReference type="HAMAP-Rule" id="MF_04006"/>
    </source>
</evidence>
<evidence type="ECO:0000256" key="11">
    <source>
        <dbReference type="ARBA" id="ARBA00023159"/>
    </source>
</evidence>
<evidence type="ECO:0000256" key="5">
    <source>
        <dbReference type="ARBA" id="ARBA00022632"/>
    </source>
</evidence>
<dbReference type="GO" id="GO:0042025">
    <property type="term" value="C:host cell nucleus"/>
    <property type="evidence" value="ECO:0007669"/>
    <property type="project" value="UniProtKB-SubCell"/>
</dbReference>
<dbReference type="GO" id="GO:0003677">
    <property type="term" value="F:DNA binding"/>
    <property type="evidence" value="ECO:0007669"/>
    <property type="project" value="UniProtKB-UniRule"/>
</dbReference>
<dbReference type="Proteomes" id="UP001231058">
    <property type="component" value="Segment"/>
</dbReference>
<evidence type="ECO:0000256" key="12">
    <source>
        <dbReference type="ARBA" id="ARBA00023163"/>
    </source>
</evidence>
<dbReference type="InterPro" id="IPR038575">
    <property type="entry name" value="E6_sf"/>
</dbReference>
<sequence>MAELFPVRVDDYCRTFNISFFDLRLRCIFCNFYLTVRELAEFYEKQLSLVWRRFECYACCERCIGLSAKYEREKYFQCAIKPTNIVTVCNRPLREIVVRCFYCFMLLDADEKLDHISRDKSFLLVRDHWRGYCRRCMRKQ</sequence>
<dbReference type="GO" id="GO:0006351">
    <property type="term" value="P:DNA-templated transcription"/>
    <property type="evidence" value="ECO:0007669"/>
    <property type="project" value="UniProtKB-UniRule"/>
</dbReference>
<evidence type="ECO:0000256" key="13">
    <source>
        <dbReference type="ARBA" id="ARBA00023200"/>
    </source>
</evidence>
<dbReference type="EMBL" id="MH172377">
    <property type="protein sequence ID" value="AWK28200.1"/>
    <property type="molecule type" value="Genomic_DNA"/>
</dbReference>
<keyword evidence="2 16" id="KW-0244">Early protein</keyword>
<keyword evidence="12 16" id="KW-0804">Transcription</keyword>
<dbReference type="SUPFAM" id="SSF161229">
    <property type="entry name" value="E6 C-terminal domain-like"/>
    <property type="match status" value="2"/>
</dbReference>
<comment type="subcellular location">
    <subcellularLocation>
        <location evidence="16 17">Host cytoplasm</location>
    </subcellularLocation>
    <subcellularLocation>
        <location evidence="16 17">Host nucleus</location>
    </subcellularLocation>
</comment>
<dbReference type="GO" id="GO:0052170">
    <property type="term" value="P:symbiont-mediated suppression of host innate immune response"/>
    <property type="evidence" value="ECO:0007669"/>
    <property type="project" value="UniProtKB-KW"/>
</dbReference>